<dbReference type="EnsemblMetazoa" id="SMAR015639-RA">
    <property type="protein sequence ID" value="SMAR015639-PA"/>
    <property type="gene ID" value="SMAR015639"/>
</dbReference>
<evidence type="ECO:0000313" key="1">
    <source>
        <dbReference type="EnsemblMetazoa" id="SMAR015639-PA"/>
    </source>
</evidence>
<reference evidence="1" key="2">
    <citation type="submission" date="2015-02" db="UniProtKB">
        <authorList>
            <consortium name="EnsemblMetazoa"/>
        </authorList>
    </citation>
    <scope>IDENTIFICATION</scope>
</reference>
<dbReference type="Proteomes" id="UP000014500">
    <property type="component" value="Unassembled WGS sequence"/>
</dbReference>
<accession>T1JP63</accession>
<organism evidence="1 2">
    <name type="scientific">Strigamia maritima</name>
    <name type="common">European centipede</name>
    <name type="synonym">Geophilus maritimus</name>
    <dbReference type="NCBI Taxonomy" id="126957"/>
    <lineage>
        <taxon>Eukaryota</taxon>
        <taxon>Metazoa</taxon>
        <taxon>Ecdysozoa</taxon>
        <taxon>Arthropoda</taxon>
        <taxon>Myriapoda</taxon>
        <taxon>Chilopoda</taxon>
        <taxon>Pleurostigmophora</taxon>
        <taxon>Geophilomorpha</taxon>
        <taxon>Linotaeniidae</taxon>
        <taxon>Strigamia</taxon>
    </lineage>
</organism>
<keyword evidence="2" id="KW-1185">Reference proteome</keyword>
<dbReference type="HOGENOM" id="CLU_2402462_0_0_1"/>
<name>T1JP63_STRMM</name>
<sequence length="93" mass="10474">MLPNTRGFPLLLFQTIPYKFKELVKDMEVVKRFVTNSFGSTTKSGFFKHIVYRESKKAITEQGATISSMISIIGLKFEGGVLFVALHVCNVQN</sequence>
<dbReference type="AlphaFoldDB" id="T1JP63"/>
<proteinExistence type="predicted"/>
<evidence type="ECO:0000313" key="2">
    <source>
        <dbReference type="Proteomes" id="UP000014500"/>
    </source>
</evidence>
<dbReference type="EMBL" id="JH431152">
    <property type="status" value="NOT_ANNOTATED_CDS"/>
    <property type="molecule type" value="Genomic_DNA"/>
</dbReference>
<reference evidence="2" key="1">
    <citation type="submission" date="2011-05" db="EMBL/GenBank/DDBJ databases">
        <authorList>
            <person name="Richards S.R."/>
            <person name="Qu J."/>
            <person name="Jiang H."/>
            <person name="Jhangiani S.N."/>
            <person name="Agravi P."/>
            <person name="Goodspeed R."/>
            <person name="Gross S."/>
            <person name="Mandapat C."/>
            <person name="Jackson L."/>
            <person name="Mathew T."/>
            <person name="Pu L."/>
            <person name="Thornton R."/>
            <person name="Saada N."/>
            <person name="Wilczek-Boney K.B."/>
            <person name="Lee S."/>
            <person name="Kovar C."/>
            <person name="Wu Y."/>
            <person name="Scherer S.E."/>
            <person name="Worley K.C."/>
            <person name="Muzny D.M."/>
            <person name="Gibbs R."/>
        </authorList>
    </citation>
    <scope>NUCLEOTIDE SEQUENCE</scope>
    <source>
        <strain evidence="2">Brora</strain>
    </source>
</reference>
<protein>
    <submittedName>
        <fullName evidence="1">Uncharacterized protein</fullName>
    </submittedName>
</protein>